<dbReference type="OrthoDB" id="2411556at2759"/>
<organism evidence="3 4">
    <name type="scientific">Mortierella isabellina</name>
    <name type="common">Filamentous fungus</name>
    <name type="synonym">Umbelopsis isabellina</name>
    <dbReference type="NCBI Taxonomy" id="91625"/>
    <lineage>
        <taxon>Eukaryota</taxon>
        <taxon>Fungi</taxon>
        <taxon>Fungi incertae sedis</taxon>
        <taxon>Mucoromycota</taxon>
        <taxon>Mucoromycotina</taxon>
        <taxon>Umbelopsidomycetes</taxon>
        <taxon>Umbelopsidales</taxon>
        <taxon>Umbelopsidaceae</taxon>
        <taxon>Umbelopsis</taxon>
    </lineage>
</organism>
<protein>
    <submittedName>
        <fullName evidence="3">Uncharacterized protein</fullName>
    </submittedName>
</protein>
<feature type="region of interest" description="Disordered" evidence="2">
    <location>
        <begin position="536"/>
        <end position="559"/>
    </location>
</feature>
<dbReference type="Proteomes" id="UP000654370">
    <property type="component" value="Unassembled WGS sequence"/>
</dbReference>
<evidence type="ECO:0000256" key="2">
    <source>
        <dbReference type="SAM" id="MobiDB-lite"/>
    </source>
</evidence>
<name>A0A8H7PNL8_MORIS</name>
<feature type="coiled-coil region" evidence="1">
    <location>
        <begin position="361"/>
        <end position="422"/>
    </location>
</feature>
<accession>A0A8H7PNL8</accession>
<gene>
    <name evidence="3" type="ORF">INT43_008019</name>
</gene>
<feature type="coiled-coil region" evidence="1">
    <location>
        <begin position="294"/>
        <end position="328"/>
    </location>
</feature>
<evidence type="ECO:0000313" key="3">
    <source>
        <dbReference type="EMBL" id="KAG2177362.1"/>
    </source>
</evidence>
<evidence type="ECO:0000256" key="1">
    <source>
        <dbReference type="SAM" id="Coils"/>
    </source>
</evidence>
<keyword evidence="4" id="KW-1185">Reference proteome</keyword>
<dbReference type="EMBL" id="JAEPQZ010000009">
    <property type="protein sequence ID" value="KAG2177362.1"/>
    <property type="molecule type" value="Genomic_DNA"/>
</dbReference>
<comment type="caution">
    <text evidence="3">The sequence shown here is derived from an EMBL/GenBank/DDBJ whole genome shotgun (WGS) entry which is preliminary data.</text>
</comment>
<keyword evidence="1" id="KW-0175">Coiled coil</keyword>
<sequence length="587" mass="66592">MDQDEARRAKVLAAKKKSLMLPAFDLISSKSFKAGKVTTHQRDLRLQNASEVVVQLRANSELTHSFVNYNGDGEAHRPRSMSPDVKPATDLFSGTPVTHLGTFGGEANQQVAKLTERIKELEANERIMESKLYNVNTEYQKAVQELKKLDPVLIASTQKQLEGSQRTVSHLREQLSLAEQKTDSMEYEISGLRQKLVYQEENLSSVRAQLAKSEEQSQEYGDLLRMSNKRADEISEASALYQKSAGNFEKEFVSYKQDLQQALINISERDKIISELRASLEEQTKELVSNGKEISNGKKQLKALIEKSERLSKENRTLIDRVQELQQVSTLTQVEISTEEERPINGVHDTNDTTKISQPSVAEIDRALEITRNELELEKQRTKALDDQLAATQPQYVKDAPLESTKLSLQNLQLQLDVEKTKSREVLGQLASVRSEMADLRRRYMYILEENKQLNELVEAEVFEGDEFGAGMKDFEVNGSVKFNPSTALSPGRYAEYEQERGRIIRRAQANLLNLQDRTIHDPSLRTIESSYSDIDSLRSSSPYDDHRHSPIKPLLPPRIKPRHQAFMDVPKCSGCIGRAVETLQYP</sequence>
<proteinExistence type="predicted"/>
<evidence type="ECO:0000313" key="4">
    <source>
        <dbReference type="Proteomes" id="UP000654370"/>
    </source>
</evidence>
<feature type="coiled-coil region" evidence="1">
    <location>
        <begin position="104"/>
        <end position="216"/>
    </location>
</feature>
<reference evidence="3" key="1">
    <citation type="submission" date="2020-12" db="EMBL/GenBank/DDBJ databases">
        <title>Metabolic potential, ecology and presence of endohyphal bacteria is reflected in genomic diversity of Mucoromycotina.</title>
        <authorList>
            <person name="Muszewska A."/>
            <person name="Okrasinska A."/>
            <person name="Steczkiewicz K."/>
            <person name="Drgas O."/>
            <person name="Orlowska M."/>
            <person name="Perlinska-Lenart U."/>
            <person name="Aleksandrzak-Piekarczyk T."/>
            <person name="Szatraj K."/>
            <person name="Zielenkiewicz U."/>
            <person name="Pilsyk S."/>
            <person name="Malc E."/>
            <person name="Mieczkowski P."/>
            <person name="Kruszewska J.S."/>
            <person name="Biernat P."/>
            <person name="Pawlowska J."/>
        </authorList>
    </citation>
    <scope>NUCLEOTIDE SEQUENCE</scope>
    <source>
        <strain evidence="3">WA0000067209</strain>
    </source>
</reference>
<dbReference type="AlphaFoldDB" id="A0A8H7PNL8"/>